<evidence type="ECO:0000313" key="2">
    <source>
        <dbReference type="Proteomes" id="UP000199155"/>
    </source>
</evidence>
<dbReference type="InterPro" id="IPR032710">
    <property type="entry name" value="NTF2-like_dom_sf"/>
</dbReference>
<organism evidence="1 2">
    <name type="scientific">Streptomyces indicus</name>
    <dbReference type="NCBI Taxonomy" id="417292"/>
    <lineage>
        <taxon>Bacteria</taxon>
        <taxon>Bacillati</taxon>
        <taxon>Actinomycetota</taxon>
        <taxon>Actinomycetes</taxon>
        <taxon>Kitasatosporales</taxon>
        <taxon>Streptomycetaceae</taxon>
        <taxon>Streptomyces</taxon>
    </lineage>
</organism>
<name>A0A1G9G6V9_9ACTN</name>
<proteinExistence type="predicted"/>
<accession>A0A1G9G6V9</accession>
<keyword evidence="2" id="KW-1185">Reference proteome</keyword>
<evidence type="ECO:0000313" key="1">
    <source>
        <dbReference type="EMBL" id="SDK96420.1"/>
    </source>
</evidence>
<dbReference type="RefSeq" id="WP_093615289.1">
    <property type="nucleotide sequence ID" value="NZ_FNFF01000015.1"/>
</dbReference>
<evidence type="ECO:0008006" key="3">
    <source>
        <dbReference type="Google" id="ProtNLM"/>
    </source>
</evidence>
<dbReference type="Proteomes" id="UP000199155">
    <property type="component" value="Unassembled WGS sequence"/>
</dbReference>
<dbReference type="AlphaFoldDB" id="A0A1G9G6V9"/>
<protein>
    <recommendedName>
        <fullName evidence="3">DUF4440 domain-containing protein</fullName>
    </recommendedName>
</protein>
<gene>
    <name evidence="1" type="ORF">SAMN05421806_11516</name>
</gene>
<dbReference type="SUPFAM" id="SSF54427">
    <property type="entry name" value="NTF2-like"/>
    <property type="match status" value="1"/>
</dbReference>
<dbReference type="EMBL" id="FNFF01000015">
    <property type="protein sequence ID" value="SDK96420.1"/>
    <property type="molecule type" value="Genomic_DNA"/>
</dbReference>
<sequence length="139" mass="15380">MRGKHKLALAAGVVVLAAAPTVYVLQERAEAAEREALEQAVEELFQAEADRDVAGRTELVEPDRVWQKFDAEAVGFDVTRDGSRATVDVTQTVTMYTTDRRGGDLRAEVPSVATRILVFESVDGDWRMVEDVTERELAD</sequence>
<reference evidence="1 2" key="1">
    <citation type="submission" date="2016-10" db="EMBL/GenBank/DDBJ databases">
        <authorList>
            <person name="de Groot N.N."/>
        </authorList>
    </citation>
    <scope>NUCLEOTIDE SEQUENCE [LARGE SCALE GENOMIC DNA]</scope>
    <source>
        <strain evidence="1 2">CGMCC 4.5727</strain>
    </source>
</reference>